<dbReference type="EMBL" id="JAIWYP010000009">
    <property type="protein sequence ID" value="KAH3771393.1"/>
    <property type="molecule type" value="Genomic_DNA"/>
</dbReference>
<organism evidence="1 2">
    <name type="scientific">Dreissena polymorpha</name>
    <name type="common">Zebra mussel</name>
    <name type="synonym">Mytilus polymorpha</name>
    <dbReference type="NCBI Taxonomy" id="45954"/>
    <lineage>
        <taxon>Eukaryota</taxon>
        <taxon>Metazoa</taxon>
        <taxon>Spiralia</taxon>
        <taxon>Lophotrochozoa</taxon>
        <taxon>Mollusca</taxon>
        <taxon>Bivalvia</taxon>
        <taxon>Autobranchia</taxon>
        <taxon>Heteroconchia</taxon>
        <taxon>Euheterodonta</taxon>
        <taxon>Imparidentia</taxon>
        <taxon>Neoheterodontei</taxon>
        <taxon>Myida</taxon>
        <taxon>Dreissenoidea</taxon>
        <taxon>Dreissenidae</taxon>
        <taxon>Dreissena</taxon>
    </lineage>
</organism>
<dbReference type="AlphaFoldDB" id="A0A9D4IGV6"/>
<keyword evidence="2" id="KW-1185">Reference proteome</keyword>
<proteinExistence type="predicted"/>
<comment type="caution">
    <text evidence="1">The sequence shown here is derived from an EMBL/GenBank/DDBJ whole genome shotgun (WGS) entry which is preliminary data.</text>
</comment>
<evidence type="ECO:0000313" key="2">
    <source>
        <dbReference type="Proteomes" id="UP000828390"/>
    </source>
</evidence>
<accession>A0A9D4IGV6</accession>
<gene>
    <name evidence="1" type="ORF">DPMN_172709</name>
</gene>
<sequence length="66" mass="7478">MGHVMPKCVYTVINQLYPRQAYASEQVQARPEQPLPHMEYDSVPQDMGLTNSKVTAGFICSTDIYK</sequence>
<dbReference type="Proteomes" id="UP000828390">
    <property type="component" value="Unassembled WGS sequence"/>
</dbReference>
<protein>
    <submittedName>
        <fullName evidence="1">Uncharacterized protein</fullName>
    </submittedName>
</protein>
<reference evidence="1" key="2">
    <citation type="submission" date="2020-11" db="EMBL/GenBank/DDBJ databases">
        <authorList>
            <person name="McCartney M.A."/>
            <person name="Auch B."/>
            <person name="Kono T."/>
            <person name="Mallez S."/>
            <person name="Becker A."/>
            <person name="Gohl D.M."/>
            <person name="Silverstein K.A.T."/>
            <person name="Koren S."/>
            <person name="Bechman K.B."/>
            <person name="Herman A."/>
            <person name="Abrahante J.E."/>
            <person name="Garbe J."/>
        </authorList>
    </citation>
    <scope>NUCLEOTIDE SEQUENCE</scope>
    <source>
        <strain evidence="1">Duluth1</strain>
        <tissue evidence="1">Whole animal</tissue>
    </source>
</reference>
<reference evidence="1" key="1">
    <citation type="journal article" date="2019" name="bioRxiv">
        <title>The Genome of the Zebra Mussel, Dreissena polymorpha: A Resource for Invasive Species Research.</title>
        <authorList>
            <person name="McCartney M.A."/>
            <person name="Auch B."/>
            <person name="Kono T."/>
            <person name="Mallez S."/>
            <person name="Zhang Y."/>
            <person name="Obille A."/>
            <person name="Becker A."/>
            <person name="Abrahante J.E."/>
            <person name="Garbe J."/>
            <person name="Badalamenti J.P."/>
            <person name="Herman A."/>
            <person name="Mangelson H."/>
            <person name="Liachko I."/>
            <person name="Sullivan S."/>
            <person name="Sone E.D."/>
            <person name="Koren S."/>
            <person name="Silverstein K.A.T."/>
            <person name="Beckman K.B."/>
            <person name="Gohl D.M."/>
        </authorList>
    </citation>
    <scope>NUCLEOTIDE SEQUENCE</scope>
    <source>
        <strain evidence="1">Duluth1</strain>
        <tissue evidence="1">Whole animal</tissue>
    </source>
</reference>
<name>A0A9D4IGV6_DREPO</name>
<evidence type="ECO:0000313" key="1">
    <source>
        <dbReference type="EMBL" id="KAH3771393.1"/>
    </source>
</evidence>